<dbReference type="InterPro" id="IPR021869">
    <property type="entry name" value="RNase_Zc3h12_NYN"/>
</dbReference>
<evidence type="ECO:0000256" key="2">
    <source>
        <dbReference type="ARBA" id="ARBA00010922"/>
    </source>
</evidence>
<evidence type="ECO:0000259" key="11">
    <source>
        <dbReference type="Pfam" id="PF11977"/>
    </source>
</evidence>
<dbReference type="Pfam" id="PF18039">
    <property type="entry name" value="UBA_6"/>
    <property type="match status" value="1"/>
</dbReference>
<evidence type="ECO:0000256" key="9">
    <source>
        <dbReference type="ARBA" id="ARBA00022842"/>
    </source>
</evidence>
<keyword evidence="9" id="KW-0460">Magnesium</keyword>
<organism evidence="14 15">
    <name type="scientific">Saccoglossus kowalevskii</name>
    <name type="common">Acorn worm</name>
    <dbReference type="NCBI Taxonomy" id="10224"/>
    <lineage>
        <taxon>Eukaryota</taxon>
        <taxon>Metazoa</taxon>
        <taxon>Hemichordata</taxon>
        <taxon>Enteropneusta</taxon>
        <taxon>Harrimaniidae</taxon>
        <taxon>Saccoglossus</taxon>
    </lineage>
</organism>
<sequence>METKTEFVIPQSHQSVLEKAKDRVQTLFDVCVVLANLVADGGGKQWIQVTGQYEQTSKAKEYILSLCDPQYKRTEKYPPELDAILRKRVDYIEHESRAAISFSGDFTATVRGTDINVMTACSLMEKEINDAQNGIENTELSNPRGEDYCDSSQSFSHTPYIIDVAQRLSSEDCRSPGSTSKDSDYNTDPEDEPDGGFSDNSRLQKLPDGEAKIAVSRTCSDQTWYQFQLDANVTTDPDGSPVSSLKKSDHYSANVDFATKLGYTEQQVLTVLDQLGPEADKNDLLGALVKMAKIDNDDKFIPHGGSPTVGFETLDDAVIIDPQLDESSNLRAIVIDGSNVAMSHGNKEVFSCQGIAIVVDWFLKRGHTCIKVFVPQWRKEASKPETPITGQEILTQLEKDHILVWTPSRRINGRRVVCYDDRYVLKSAMELDAIIVSNDNFRDLQSENPEWKKMIEERLLMYTFVDDTFMPPDDPLGRHGPSLDNFLRKTPTMPESLPAPCPYGRKCTYGNKCKYYHAERPHNQKSMSDRLQEQAKTRRELRARGTHESAGRILSAPGEQKKVVSPQNSNNIPEKKYAQMYKEINVPKRPVSGTVSNELRPESEGYVRKPVEHYEPYSEFSRGVANYHQPQGGYIRGPMQYRQSQQPHTVPLVGYVRPQEYHSQQLPHTVDLAQGYVREPHPHRYMDRQDEVLMNKFRQMKLRDHSDYMHNGNYGYGSRGYSKEEYHQHAPLSRQQSYQHPDVYGQMHSQGQPPAEYMDHQGHANVTRMRSFPVEGAIPQIREPRPNMMRQNSTSDPQIYQDDERMLRTHRGYYPEMEPTHWSSADKLYSGPPTCNGGEQIPWPGPKTVRAPKEVISRSRKTESPKKDVLSSGPPFPPGDARLFVFYNLSSIFQEKDILQAMRRHPEERDPQKLCGFIINKN</sequence>
<evidence type="ECO:0000256" key="10">
    <source>
        <dbReference type="SAM" id="MobiDB-lite"/>
    </source>
</evidence>
<evidence type="ECO:0000256" key="8">
    <source>
        <dbReference type="ARBA" id="ARBA00022833"/>
    </source>
</evidence>
<feature type="region of interest" description="Disordered" evidence="10">
    <location>
        <begin position="838"/>
        <end position="875"/>
    </location>
</feature>
<feature type="compositionally biased region" description="Basic and acidic residues" evidence="10">
    <location>
        <begin position="521"/>
        <end position="550"/>
    </location>
</feature>
<keyword evidence="5" id="KW-0255">Endonuclease</keyword>
<dbReference type="RefSeq" id="XP_002740809.1">
    <property type="nucleotide sequence ID" value="XM_002740763.2"/>
</dbReference>
<dbReference type="Gene3D" id="3.40.50.11980">
    <property type="match status" value="1"/>
</dbReference>
<comment type="similarity">
    <text evidence="2">Belongs to the ZC3H12 family.</text>
</comment>
<dbReference type="Pfam" id="PF23050">
    <property type="entry name" value="KH_N4BP1_1st"/>
    <property type="match status" value="1"/>
</dbReference>
<dbReference type="CDD" id="cd09032">
    <property type="entry name" value="KH-I_N4BP1_like_rpt1"/>
    <property type="match status" value="1"/>
</dbReference>
<gene>
    <name evidence="15" type="primary">LOC100377649</name>
</gene>
<keyword evidence="6" id="KW-0863">Zinc-finger</keyword>
<evidence type="ECO:0000256" key="5">
    <source>
        <dbReference type="ARBA" id="ARBA00022759"/>
    </source>
</evidence>
<feature type="domain" description="RNase NYN" evidence="11">
    <location>
        <begin position="330"/>
        <end position="484"/>
    </location>
</feature>
<evidence type="ECO:0000259" key="13">
    <source>
        <dbReference type="Pfam" id="PF23050"/>
    </source>
</evidence>
<feature type="domain" description="Rege-1 UBA-like" evidence="12">
    <location>
        <begin position="251"/>
        <end position="290"/>
    </location>
</feature>
<dbReference type="InterPro" id="IPR056629">
    <property type="entry name" value="KH_N4BP1_1st"/>
</dbReference>
<evidence type="ECO:0000313" key="14">
    <source>
        <dbReference type="Proteomes" id="UP000694865"/>
    </source>
</evidence>
<evidence type="ECO:0000256" key="1">
    <source>
        <dbReference type="ARBA" id="ARBA00001946"/>
    </source>
</evidence>
<keyword evidence="7" id="KW-0378">Hydrolase</keyword>
<evidence type="ECO:0000256" key="7">
    <source>
        <dbReference type="ARBA" id="ARBA00022801"/>
    </source>
</evidence>
<evidence type="ECO:0000256" key="6">
    <source>
        <dbReference type="ARBA" id="ARBA00022771"/>
    </source>
</evidence>
<dbReference type="Pfam" id="PF11977">
    <property type="entry name" value="RNase_Zc3h12a"/>
    <property type="match status" value="1"/>
</dbReference>
<dbReference type="PANTHER" id="PTHR12876">
    <property type="entry name" value="N4BP1-RELATED"/>
    <property type="match status" value="1"/>
</dbReference>
<feature type="compositionally biased region" description="Basic and acidic residues" evidence="10">
    <location>
        <begin position="851"/>
        <end position="869"/>
    </location>
</feature>
<accession>A0ABM0GZF9</accession>
<feature type="region of interest" description="Disordered" evidence="10">
    <location>
        <begin position="521"/>
        <end position="571"/>
    </location>
</feature>
<keyword evidence="14" id="KW-1185">Reference proteome</keyword>
<proteinExistence type="inferred from homology"/>
<dbReference type="InterPro" id="IPR040546">
    <property type="entry name" value="Rege-1_UBA-like"/>
</dbReference>
<evidence type="ECO:0000259" key="12">
    <source>
        <dbReference type="Pfam" id="PF18039"/>
    </source>
</evidence>
<keyword evidence="8" id="KW-0862">Zinc</keyword>
<reference evidence="15" key="1">
    <citation type="submission" date="2025-08" db="UniProtKB">
        <authorList>
            <consortium name="RefSeq"/>
        </authorList>
    </citation>
    <scope>IDENTIFICATION</scope>
    <source>
        <tissue evidence="15">Testes</tissue>
    </source>
</reference>
<feature type="domain" description="N4BP1 first type I KH-domain" evidence="13">
    <location>
        <begin position="6"/>
        <end position="68"/>
    </location>
</feature>
<keyword evidence="3" id="KW-0540">Nuclease</keyword>
<comment type="cofactor">
    <cofactor evidence="1">
        <name>Mg(2+)</name>
        <dbReference type="ChEBI" id="CHEBI:18420"/>
    </cofactor>
</comment>
<evidence type="ECO:0000313" key="15">
    <source>
        <dbReference type="RefSeq" id="XP_002740809.1"/>
    </source>
</evidence>
<dbReference type="GeneID" id="100377649"/>
<evidence type="ECO:0000256" key="4">
    <source>
        <dbReference type="ARBA" id="ARBA00022723"/>
    </source>
</evidence>
<dbReference type="Proteomes" id="UP000694865">
    <property type="component" value="Unplaced"/>
</dbReference>
<evidence type="ECO:0000256" key="3">
    <source>
        <dbReference type="ARBA" id="ARBA00022722"/>
    </source>
</evidence>
<protein>
    <submittedName>
        <fullName evidence="15">Probable ribonuclease ZC3H12B-like</fullName>
    </submittedName>
</protein>
<feature type="region of interest" description="Disordered" evidence="10">
    <location>
        <begin position="167"/>
        <end position="204"/>
    </location>
</feature>
<feature type="compositionally biased region" description="Acidic residues" evidence="10">
    <location>
        <begin position="185"/>
        <end position="194"/>
    </location>
</feature>
<dbReference type="PANTHER" id="PTHR12876:SF35">
    <property type="entry name" value="LD08718P-RELATED"/>
    <property type="match status" value="1"/>
</dbReference>
<keyword evidence="4" id="KW-0479">Metal-binding</keyword>
<name>A0ABM0GZF9_SACKO</name>
<dbReference type="InterPro" id="IPR051101">
    <property type="entry name" value="ZC3H12/N4BP1_RNase_Reg"/>
</dbReference>